<keyword evidence="2" id="KW-0812">Transmembrane</keyword>
<protein>
    <recommendedName>
        <fullName evidence="3">Glycosyltransferase 2-like domain-containing protein</fullName>
    </recommendedName>
</protein>
<dbReference type="PANTHER" id="PTHR36851">
    <property type="entry name" value="UNNAMED PRODUCT"/>
    <property type="match status" value="1"/>
</dbReference>
<feature type="domain" description="Glycosyltransferase 2-like" evidence="3">
    <location>
        <begin position="255"/>
        <end position="430"/>
    </location>
</feature>
<feature type="transmembrane region" description="Helical" evidence="2">
    <location>
        <begin position="551"/>
        <end position="573"/>
    </location>
</feature>
<organism evidence="4 5">
    <name type="scientific">Lomentospora prolificans</name>
    <dbReference type="NCBI Taxonomy" id="41688"/>
    <lineage>
        <taxon>Eukaryota</taxon>
        <taxon>Fungi</taxon>
        <taxon>Dikarya</taxon>
        <taxon>Ascomycota</taxon>
        <taxon>Pezizomycotina</taxon>
        <taxon>Sordariomycetes</taxon>
        <taxon>Hypocreomycetidae</taxon>
        <taxon>Microascales</taxon>
        <taxon>Microascaceae</taxon>
        <taxon>Lomentospora</taxon>
    </lineage>
</organism>
<evidence type="ECO:0000313" key="5">
    <source>
        <dbReference type="Proteomes" id="UP000233524"/>
    </source>
</evidence>
<sequence>MSIFAWATRRSGGLAMLALLALSYWVISREATTPFHPFEYQKQHVEPNDGAIIRGAGLWTVFFAYYCLAIHFLVSMFPLRACWAILDLTKSLRKARTKTLRELKLTGQRRGSSTSLSSSDTLSASSQGASSSSSEAGDFDVELPNAENNVIHAIIIPNYKEEMDTLRETLDVLASHPFASSSYDVYLGMEEREAHAHSKALQLVDDFSSKFRFIGYTLHPGDIPGESAGKGSNVAWAARKLSERYPIEKRKNIVVTGIDADSHLSSNYFALITSMHLSSPETATKTLYSAPIIFDRNAHNVPAIVRVADILWCAAGLSGLYSGSTIAPPTSVYSLSLELIDRVGGWDCDSEAIGEDLHMYLKCFFALNGNLTSRTVLSPVSQSNVTGGGTEGMVGIYMDMNARYKQALRHMWGALDTGYALRQLVVLWRERKRTSRAFRPLHKSMYVRPLPHAGQAGNFGARVWPRGDASDGYVPDNQVAAGDLEAGEDAGIFSDTTIDNLDGPHWERIFYLFHRLFEAHFLPVQMTILVFASTLYMWFTKDGLDVHNLGWIFSLCNILRALGFIEVVIYLGLYERFHRICVKTRQQEMTEAGLAVGMRFSHRSLKKNVVDYVMAPLVAPLYGAIPCAQAQICHFWTLDLVYAVSKKVTRKRAQSLAAEKV</sequence>
<name>A0A2N3N684_9PEZI</name>
<feature type="transmembrane region" description="Helical" evidence="2">
    <location>
        <begin position="521"/>
        <end position="539"/>
    </location>
</feature>
<accession>A0A2N3N684</accession>
<evidence type="ECO:0000313" key="4">
    <source>
        <dbReference type="EMBL" id="PKS07936.1"/>
    </source>
</evidence>
<keyword evidence="2" id="KW-1133">Transmembrane helix</keyword>
<dbReference type="PANTHER" id="PTHR36851:SF1">
    <property type="entry name" value="GLYCO_TRANS_2-LIKE DOMAIN-CONTAINING PROTEIN"/>
    <property type="match status" value="1"/>
</dbReference>
<feature type="compositionally biased region" description="Low complexity" evidence="1">
    <location>
        <begin position="108"/>
        <end position="134"/>
    </location>
</feature>
<dbReference type="Pfam" id="PF13632">
    <property type="entry name" value="Glyco_trans_2_3"/>
    <property type="match status" value="1"/>
</dbReference>
<gene>
    <name evidence="4" type="ORF">jhhlp_006547</name>
</gene>
<comment type="caution">
    <text evidence="4">The sequence shown here is derived from an EMBL/GenBank/DDBJ whole genome shotgun (WGS) entry which is preliminary data.</text>
</comment>
<dbReference type="InParanoid" id="A0A2N3N684"/>
<dbReference type="VEuPathDB" id="FungiDB:jhhlp_006547"/>
<dbReference type="AlphaFoldDB" id="A0A2N3N684"/>
<dbReference type="OrthoDB" id="5819478at2759"/>
<dbReference type="SUPFAM" id="SSF53448">
    <property type="entry name" value="Nucleotide-diphospho-sugar transferases"/>
    <property type="match status" value="1"/>
</dbReference>
<feature type="transmembrane region" description="Helical" evidence="2">
    <location>
        <begin position="63"/>
        <end position="86"/>
    </location>
</feature>
<evidence type="ECO:0000259" key="3">
    <source>
        <dbReference type="Pfam" id="PF13632"/>
    </source>
</evidence>
<evidence type="ECO:0000256" key="1">
    <source>
        <dbReference type="SAM" id="MobiDB-lite"/>
    </source>
</evidence>
<keyword evidence="5" id="KW-1185">Reference proteome</keyword>
<dbReference type="Proteomes" id="UP000233524">
    <property type="component" value="Unassembled WGS sequence"/>
</dbReference>
<keyword evidence="2" id="KW-0472">Membrane</keyword>
<dbReference type="InterPro" id="IPR029044">
    <property type="entry name" value="Nucleotide-diphossugar_trans"/>
</dbReference>
<feature type="region of interest" description="Disordered" evidence="1">
    <location>
        <begin position="103"/>
        <end position="138"/>
    </location>
</feature>
<evidence type="ECO:0000256" key="2">
    <source>
        <dbReference type="SAM" id="Phobius"/>
    </source>
</evidence>
<proteinExistence type="predicted"/>
<dbReference type="EMBL" id="NLAX01000701">
    <property type="protein sequence ID" value="PKS07936.1"/>
    <property type="molecule type" value="Genomic_DNA"/>
</dbReference>
<reference evidence="4 5" key="1">
    <citation type="journal article" date="2017" name="G3 (Bethesda)">
        <title>First Draft Genome Sequence of the Pathogenic Fungus Lomentospora prolificans (Formerly Scedosporium prolificans).</title>
        <authorList>
            <person name="Luo R."/>
            <person name="Zimin A."/>
            <person name="Workman R."/>
            <person name="Fan Y."/>
            <person name="Pertea G."/>
            <person name="Grossman N."/>
            <person name="Wear M.P."/>
            <person name="Jia B."/>
            <person name="Miller H."/>
            <person name="Casadevall A."/>
            <person name="Timp W."/>
            <person name="Zhang S.X."/>
            <person name="Salzberg S.L."/>
        </authorList>
    </citation>
    <scope>NUCLEOTIDE SEQUENCE [LARGE SCALE GENOMIC DNA]</scope>
    <source>
        <strain evidence="4 5">JHH-5317</strain>
    </source>
</reference>
<dbReference type="InterPro" id="IPR001173">
    <property type="entry name" value="Glyco_trans_2-like"/>
</dbReference>